<keyword evidence="9" id="KW-0812">Transmembrane</keyword>
<comment type="cofactor">
    <cofactor evidence="1 8">
        <name>heme</name>
        <dbReference type="ChEBI" id="CHEBI:30413"/>
    </cofactor>
</comment>
<dbReference type="InterPro" id="IPR036396">
    <property type="entry name" value="Cyt_P450_sf"/>
</dbReference>
<evidence type="ECO:0000313" key="10">
    <source>
        <dbReference type="EMBL" id="KAH7125686.1"/>
    </source>
</evidence>
<proteinExistence type="inferred from homology"/>
<sequence>MGATGWPVNRLYLLFAFFPVLAAFHIVFRIRENTIRLNAFRQFALSNNCEEPPAISGSFIAGIKHKWKRLYQRGDIFNDYMGSVFRKHGPTHAIVDQYSGETKTLYTIEPENVKTILYSKFTDYYRPNTMPNALNPVMGEGLITANGAAWAHSRSLVRAQVSTSRVRNVAQLDKHLQNIFEALGGTMHDGWTEEQEILLIFNRFTLDSATEFLFGTSARSHEAAMEEKNLFATNQYRIGSWGRYKRILTDFGTAFDTTLDYVALRLKLGRFWFLADGLAFRLACFKVRNFADNYIRDAIRHAESAKASVGESGDTLDDRKFGLLSELSESYPDKVELRNQVMQLLVAGRDTTAATLTWALIVLDTNPLVFDRLRSAVIRHFGTESKPTAPVTFENLRSCTYLQWFISEVLRLWPTAPLNARKASKDTVLPVGGGADGRSPIAVKAHTTVAYNVYLMHRSETLWGDDGWDFKPERWEGKKAGWEYVPFHGGPQTCLGQLHAITEIAYVITRMLQRYSHISSSTRSTNLENGIRTILAPKHTVLFRFQLCED</sequence>
<evidence type="ECO:0000256" key="4">
    <source>
        <dbReference type="ARBA" id="ARBA00022723"/>
    </source>
</evidence>
<dbReference type="PANTHER" id="PTHR24287:SF1">
    <property type="entry name" value="P450, PUTATIVE (EUROFUNG)-RELATED"/>
    <property type="match status" value="1"/>
</dbReference>
<dbReference type="SUPFAM" id="SSF48264">
    <property type="entry name" value="Cytochrome P450"/>
    <property type="match status" value="1"/>
</dbReference>
<feature type="transmembrane region" description="Helical" evidence="9">
    <location>
        <begin position="12"/>
        <end position="30"/>
    </location>
</feature>
<evidence type="ECO:0000256" key="9">
    <source>
        <dbReference type="SAM" id="Phobius"/>
    </source>
</evidence>
<dbReference type="OrthoDB" id="1470350at2759"/>
<accession>A0A9P9IMD1</accession>
<dbReference type="InterPro" id="IPR002401">
    <property type="entry name" value="Cyt_P450_E_grp-I"/>
</dbReference>
<dbReference type="GO" id="GO:0005506">
    <property type="term" value="F:iron ion binding"/>
    <property type="evidence" value="ECO:0007669"/>
    <property type="project" value="InterPro"/>
</dbReference>
<protein>
    <submittedName>
        <fullName evidence="10">Cytochrome P450</fullName>
    </submittedName>
</protein>
<keyword evidence="3 8" id="KW-0349">Heme</keyword>
<name>A0A9P9IMD1_9PLEO</name>
<evidence type="ECO:0000313" key="11">
    <source>
        <dbReference type="Proteomes" id="UP000700596"/>
    </source>
</evidence>
<dbReference type="PRINTS" id="PR00463">
    <property type="entry name" value="EP450I"/>
</dbReference>
<evidence type="ECO:0000256" key="6">
    <source>
        <dbReference type="ARBA" id="ARBA00023004"/>
    </source>
</evidence>
<dbReference type="Gene3D" id="1.10.630.10">
    <property type="entry name" value="Cytochrome P450"/>
    <property type="match status" value="1"/>
</dbReference>
<dbReference type="AlphaFoldDB" id="A0A9P9IMD1"/>
<keyword evidence="9" id="KW-1133">Transmembrane helix</keyword>
<feature type="binding site" description="axial binding residue" evidence="8">
    <location>
        <position position="494"/>
    </location>
    <ligand>
        <name>heme</name>
        <dbReference type="ChEBI" id="CHEBI:30413"/>
    </ligand>
    <ligandPart>
        <name>Fe</name>
        <dbReference type="ChEBI" id="CHEBI:18248"/>
    </ligandPart>
</feature>
<keyword evidence="9" id="KW-0472">Membrane</keyword>
<keyword evidence="5" id="KW-0560">Oxidoreductase</keyword>
<dbReference type="PRINTS" id="PR00385">
    <property type="entry name" value="P450"/>
</dbReference>
<evidence type="ECO:0000256" key="1">
    <source>
        <dbReference type="ARBA" id="ARBA00001971"/>
    </source>
</evidence>
<comment type="caution">
    <text evidence="10">The sequence shown here is derived from an EMBL/GenBank/DDBJ whole genome shotgun (WGS) entry which is preliminary data.</text>
</comment>
<evidence type="ECO:0000256" key="5">
    <source>
        <dbReference type="ARBA" id="ARBA00023002"/>
    </source>
</evidence>
<dbReference type="GO" id="GO:0020037">
    <property type="term" value="F:heme binding"/>
    <property type="evidence" value="ECO:0007669"/>
    <property type="project" value="InterPro"/>
</dbReference>
<keyword evidence="7" id="KW-0503">Monooxygenase</keyword>
<dbReference type="InterPro" id="IPR001128">
    <property type="entry name" value="Cyt_P450"/>
</dbReference>
<dbReference type="InterPro" id="IPR047146">
    <property type="entry name" value="Cyt_P450_E_CYP52_fungi"/>
</dbReference>
<keyword evidence="4 8" id="KW-0479">Metal-binding</keyword>
<dbReference type="Pfam" id="PF00067">
    <property type="entry name" value="p450"/>
    <property type="match status" value="1"/>
</dbReference>
<comment type="similarity">
    <text evidence="2">Belongs to the cytochrome P450 family.</text>
</comment>
<dbReference type="PANTHER" id="PTHR24287">
    <property type="entry name" value="P450, PUTATIVE (EUROFUNG)-RELATED"/>
    <property type="match status" value="1"/>
</dbReference>
<evidence type="ECO:0000256" key="7">
    <source>
        <dbReference type="ARBA" id="ARBA00023033"/>
    </source>
</evidence>
<reference evidence="10" key="1">
    <citation type="journal article" date="2021" name="Nat. Commun.">
        <title>Genetic determinants of endophytism in the Arabidopsis root mycobiome.</title>
        <authorList>
            <person name="Mesny F."/>
            <person name="Miyauchi S."/>
            <person name="Thiergart T."/>
            <person name="Pickel B."/>
            <person name="Atanasova L."/>
            <person name="Karlsson M."/>
            <person name="Huettel B."/>
            <person name="Barry K.W."/>
            <person name="Haridas S."/>
            <person name="Chen C."/>
            <person name="Bauer D."/>
            <person name="Andreopoulos W."/>
            <person name="Pangilinan J."/>
            <person name="LaButti K."/>
            <person name="Riley R."/>
            <person name="Lipzen A."/>
            <person name="Clum A."/>
            <person name="Drula E."/>
            <person name="Henrissat B."/>
            <person name="Kohler A."/>
            <person name="Grigoriev I.V."/>
            <person name="Martin F.M."/>
            <person name="Hacquard S."/>
        </authorList>
    </citation>
    <scope>NUCLEOTIDE SEQUENCE</scope>
    <source>
        <strain evidence="10">MPI-CAGE-CH-0243</strain>
    </source>
</reference>
<evidence type="ECO:0000256" key="8">
    <source>
        <dbReference type="PIRSR" id="PIRSR602401-1"/>
    </source>
</evidence>
<organism evidence="10 11">
    <name type="scientific">Dendryphion nanum</name>
    <dbReference type="NCBI Taxonomy" id="256645"/>
    <lineage>
        <taxon>Eukaryota</taxon>
        <taxon>Fungi</taxon>
        <taxon>Dikarya</taxon>
        <taxon>Ascomycota</taxon>
        <taxon>Pezizomycotina</taxon>
        <taxon>Dothideomycetes</taxon>
        <taxon>Pleosporomycetidae</taxon>
        <taxon>Pleosporales</taxon>
        <taxon>Torulaceae</taxon>
        <taxon>Dendryphion</taxon>
    </lineage>
</organism>
<evidence type="ECO:0000256" key="3">
    <source>
        <dbReference type="ARBA" id="ARBA00022617"/>
    </source>
</evidence>
<dbReference type="EMBL" id="JAGMWT010000007">
    <property type="protein sequence ID" value="KAH7125686.1"/>
    <property type="molecule type" value="Genomic_DNA"/>
</dbReference>
<evidence type="ECO:0000256" key="2">
    <source>
        <dbReference type="ARBA" id="ARBA00010617"/>
    </source>
</evidence>
<keyword evidence="6 8" id="KW-0408">Iron</keyword>
<dbReference type="GO" id="GO:0016705">
    <property type="term" value="F:oxidoreductase activity, acting on paired donors, with incorporation or reduction of molecular oxygen"/>
    <property type="evidence" value="ECO:0007669"/>
    <property type="project" value="InterPro"/>
</dbReference>
<dbReference type="Proteomes" id="UP000700596">
    <property type="component" value="Unassembled WGS sequence"/>
</dbReference>
<keyword evidence="11" id="KW-1185">Reference proteome</keyword>
<dbReference type="GO" id="GO:0004497">
    <property type="term" value="F:monooxygenase activity"/>
    <property type="evidence" value="ECO:0007669"/>
    <property type="project" value="UniProtKB-KW"/>
</dbReference>
<gene>
    <name evidence="10" type="ORF">B0J11DRAFT_529033</name>
</gene>